<evidence type="ECO:0000313" key="2">
    <source>
        <dbReference type="EMBL" id="SEH11578.1"/>
    </source>
</evidence>
<dbReference type="Proteomes" id="UP000199112">
    <property type="component" value="Unassembled WGS sequence"/>
</dbReference>
<protein>
    <submittedName>
        <fullName evidence="2">Uncharacterized protein</fullName>
    </submittedName>
</protein>
<keyword evidence="3" id="KW-1185">Reference proteome</keyword>
<organism evidence="2 3">
    <name type="scientific">Natronorubrum sediminis</name>
    <dbReference type="NCBI Taxonomy" id="640943"/>
    <lineage>
        <taxon>Archaea</taxon>
        <taxon>Methanobacteriati</taxon>
        <taxon>Methanobacteriota</taxon>
        <taxon>Stenosarchaea group</taxon>
        <taxon>Halobacteria</taxon>
        <taxon>Halobacteriales</taxon>
        <taxon>Natrialbaceae</taxon>
        <taxon>Natronorubrum</taxon>
    </lineage>
</organism>
<proteinExistence type="predicted"/>
<evidence type="ECO:0000256" key="1">
    <source>
        <dbReference type="SAM" id="MobiDB-lite"/>
    </source>
</evidence>
<name>A0A1H6FN65_9EURY</name>
<dbReference type="EMBL" id="FNWL01000001">
    <property type="protein sequence ID" value="SEH11578.1"/>
    <property type="molecule type" value="Genomic_DNA"/>
</dbReference>
<reference evidence="3" key="1">
    <citation type="submission" date="2016-10" db="EMBL/GenBank/DDBJ databases">
        <authorList>
            <person name="Varghese N."/>
            <person name="Submissions S."/>
        </authorList>
    </citation>
    <scope>NUCLEOTIDE SEQUENCE [LARGE SCALE GENOMIC DNA]</scope>
    <source>
        <strain evidence="3">CGMCC 1.8981</strain>
    </source>
</reference>
<evidence type="ECO:0000313" key="3">
    <source>
        <dbReference type="Proteomes" id="UP000199112"/>
    </source>
</evidence>
<feature type="region of interest" description="Disordered" evidence="1">
    <location>
        <begin position="46"/>
        <end position="72"/>
    </location>
</feature>
<gene>
    <name evidence="2" type="ORF">SAMN04487967_0417</name>
</gene>
<accession>A0A1H6FN65</accession>
<dbReference type="AlphaFoldDB" id="A0A1H6FN65"/>
<sequence>MMSQSESVTRIVAVCRACESVFVSEQQPDGTIRPIGVSEECTCGDGDFRRVEAPTESDPSEAGGAAIPRPSD</sequence>